<feature type="transmembrane region" description="Helical" evidence="5">
    <location>
        <begin position="7"/>
        <end position="28"/>
    </location>
</feature>
<dbReference type="RefSeq" id="WP_286975563.1">
    <property type="nucleotide sequence ID" value="NZ_PEXG01000226.1"/>
</dbReference>
<keyword evidence="5" id="KW-0812">Transmembrane</keyword>
<dbReference type="AlphaFoldDB" id="A0A2M7TAU4"/>
<dbReference type="Pfam" id="PF00196">
    <property type="entry name" value="GerE"/>
    <property type="match status" value="1"/>
</dbReference>
<evidence type="ECO:0000256" key="2">
    <source>
        <dbReference type="ARBA" id="ARBA00023125"/>
    </source>
</evidence>
<keyword evidence="4" id="KW-0175">Coiled coil</keyword>
<organism evidence="7 8">
    <name type="scientific">Candidatus Aquicultor secundus</name>
    <dbReference type="NCBI Taxonomy" id="1973895"/>
    <lineage>
        <taxon>Bacteria</taxon>
        <taxon>Bacillati</taxon>
        <taxon>Actinomycetota</taxon>
        <taxon>Candidatus Aquicultoria</taxon>
        <taxon>Candidatus Aquicultorales</taxon>
        <taxon>Candidatus Aquicultoraceae</taxon>
        <taxon>Candidatus Aquicultor</taxon>
    </lineage>
</organism>
<protein>
    <recommendedName>
        <fullName evidence="6">HTH luxR-type domain-containing protein</fullName>
    </recommendedName>
</protein>
<evidence type="ECO:0000256" key="5">
    <source>
        <dbReference type="SAM" id="Phobius"/>
    </source>
</evidence>
<keyword evidence="1" id="KW-0805">Transcription regulation</keyword>
<dbReference type="PROSITE" id="PS50043">
    <property type="entry name" value="HTH_LUXR_2"/>
    <property type="match status" value="1"/>
</dbReference>
<dbReference type="InterPro" id="IPR016032">
    <property type="entry name" value="Sig_transdc_resp-reg_C-effctor"/>
</dbReference>
<feature type="coiled-coil region" evidence="4">
    <location>
        <begin position="167"/>
        <end position="194"/>
    </location>
</feature>
<dbReference type="PRINTS" id="PR00038">
    <property type="entry name" value="HTHLUXR"/>
</dbReference>
<dbReference type="CDD" id="cd06170">
    <property type="entry name" value="LuxR_C_like"/>
    <property type="match status" value="1"/>
</dbReference>
<proteinExistence type="predicted"/>
<dbReference type="EMBL" id="PFNG01000027">
    <property type="protein sequence ID" value="PIZ42125.1"/>
    <property type="molecule type" value="Genomic_DNA"/>
</dbReference>
<dbReference type="InterPro" id="IPR036388">
    <property type="entry name" value="WH-like_DNA-bd_sf"/>
</dbReference>
<dbReference type="GO" id="GO:0003677">
    <property type="term" value="F:DNA binding"/>
    <property type="evidence" value="ECO:0007669"/>
    <property type="project" value="UniProtKB-KW"/>
</dbReference>
<reference evidence="8" key="1">
    <citation type="submission" date="2017-09" db="EMBL/GenBank/DDBJ databases">
        <title>Depth-based differentiation of microbial function through sediment-hosted aquifers and enrichment of novel symbionts in the deep terrestrial subsurface.</title>
        <authorList>
            <person name="Probst A.J."/>
            <person name="Ladd B."/>
            <person name="Jarett J.K."/>
            <person name="Geller-Mcgrath D.E."/>
            <person name="Sieber C.M.K."/>
            <person name="Emerson J.B."/>
            <person name="Anantharaman K."/>
            <person name="Thomas B.C."/>
            <person name="Malmstrom R."/>
            <person name="Stieglmeier M."/>
            <person name="Klingl A."/>
            <person name="Woyke T."/>
            <person name="Ryan C.M."/>
            <person name="Banfield J.F."/>
        </authorList>
    </citation>
    <scope>NUCLEOTIDE SEQUENCE [LARGE SCALE GENOMIC DNA]</scope>
</reference>
<dbReference type="Gene3D" id="1.10.10.10">
    <property type="entry name" value="Winged helix-like DNA-binding domain superfamily/Winged helix DNA-binding domain"/>
    <property type="match status" value="1"/>
</dbReference>
<dbReference type="SUPFAM" id="SSF46894">
    <property type="entry name" value="C-terminal effector domain of the bipartite response regulators"/>
    <property type="match status" value="1"/>
</dbReference>
<evidence type="ECO:0000256" key="3">
    <source>
        <dbReference type="ARBA" id="ARBA00023163"/>
    </source>
</evidence>
<dbReference type="SMART" id="SM00421">
    <property type="entry name" value="HTH_LUXR"/>
    <property type="match status" value="1"/>
</dbReference>
<feature type="transmembrane region" description="Helical" evidence="5">
    <location>
        <begin position="146"/>
        <end position="164"/>
    </location>
</feature>
<dbReference type="PANTHER" id="PTHR44688:SF16">
    <property type="entry name" value="DNA-BINDING TRANSCRIPTIONAL ACTIVATOR DEVR_DOSR"/>
    <property type="match status" value="1"/>
</dbReference>
<feature type="transmembrane region" description="Helical" evidence="5">
    <location>
        <begin position="34"/>
        <end position="52"/>
    </location>
</feature>
<keyword evidence="3" id="KW-0804">Transcription</keyword>
<evidence type="ECO:0000313" key="7">
    <source>
        <dbReference type="EMBL" id="PIZ42125.1"/>
    </source>
</evidence>
<comment type="caution">
    <text evidence="7">The sequence shown here is derived from an EMBL/GenBank/DDBJ whole genome shotgun (WGS) entry which is preliminary data.</text>
</comment>
<gene>
    <name evidence="7" type="ORF">COY37_00960</name>
</gene>
<evidence type="ECO:0000313" key="8">
    <source>
        <dbReference type="Proteomes" id="UP000230956"/>
    </source>
</evidence>
<keyword evidence="2" id="KW-0238">DNA-binding</keyword>
<dbReference type="Proteomes" id="UP000230956">
    <property type="component" value="Unassembled WGS sequence"/>
</dbReference>
<dbReference type="PANTHER" id="PTHR44688">
    <property type="entry name" value="DNA-BINDING TRANSCRIPTIONAL ACTIVATOR DEVR_DOSR"/>
    <property type="match status" value="1"/>
</dbReference>
<keyword evidence="5" id="KW-1133">Transmembrane helix</keyword>
<evidence type="ECO:0000256" key="4">
    <source>
        <dbReference type="SAM" id="Coils"/>
    </source>
</evidence>
<keyword evidence="5" id="KW-0472">Membrane</keyword>
<feature type="domain" description="HTH luxR-type" evidence="6">
    <location>
        <begin position="189"/>
        <end position="254"/>
    </location>
</feature>
<feature type="transmembrane region" description="Helical" evidence="5">
    <location>
        <begin position="85"/>
        <end position="102"/>
    </location>
</feature>
<dbReference type="InterPro" id="IPR000792">
    <property type="entry name" value="Tscrpt_reg_LuxR_C"/>
</dbReference>
<evidence type="ECO:0000256" key="1">
    <source>
        <dbReference type="ARBA" id="ARBA00023015"/>
    </source>
</evidence>
<feature type="transmembrane region" description="Helical" evidence="5">
    <location>
        <begin position="109"/>
        <end position="126"/>
    </location>
</feature>
<dbReference type="GO" id="GO:0006355">
    <property type="term" value="P:regulation of DNA-templated transcription"/>
    <property type="evidence" value="ECO:0007669"/>
    <property type="project" value="InterPro"/>
</dbReference>
<evidence type="ECO:0000259" key="6">
    <source>
        <dbReference type="PROSITE" id="PS50043"/>
    </source>
</evidence>
<feature type="transmembrane region" description="Helical" evidence="5">
    <location>
        <begin position="59"/>
        <end position="79"/>
    </location>
</feature>
<accession>A0A2M7TAU4</accession>
<name>A0A2M7TAU4_9ACTN</name>
<sequence length="258" mass="29232">MRDIKANLLHLLIMRWLTLVNIVLLFSFKTRPESPYVFTFAVLYCLLLTLFWRKLTKLLNRYFALLALDITISGILMGLSGGSWASPYFLYALTSILIASYYSSSIKVAFLSTGYFSILYTLGIVFNDQTVATIIKLNDFDILGSGYLALFLLTIFFGFPAHVIRKIEQAQNEAAQAEAELRQAEELITVVTTTNLSCRELEVLSSLSTGKTNLQIAQELFISEKTVKNHLYKIYKKLGVSSREEAILYFHASRTSEE</sequence>